<sequence>MFYKLCRNKAQGIQLYSLLLFILISFIMLNYSFLNNSILVFTDSQKNRISNNYSISFHLPIHEKLTGVKTSTYISHTFLDDVEKNTFIAFKFIQDDNESDSNLISDTRDRSIVPIKLFTLFNYNLFENKFWYKFIVWEIVVITLMEIITISVMNINYIHKIDGEKDFYSIKKLSVV</sequence>
<evidence type="ECO:0000313" key="3">
    <source>
        <dbReference type="Proteomes" id="UP000595897"/>
    </source>
</evidence>
<feature type="transmembrane region" description="Helical" evidence="1">
    <location>
        <begin position="12"/>
        <end position="34"/>
    </location>
</feature>
<reference evidence="2 3" key="1">
    <citation type="submission" date="2020-11" db="EMBL/GenBank/DDBJ databases">
        <title>Draft genome sequencing of a Lachnospiraceae strain isolated from anoxic soil subjected to BSD treatment.</title>
        <authorList>
            <person name="Uek A."/>
            <person name="Tonouchi A."/>
        </authorList>
    </citation>
    <scope>NUCLEOTIDE SEQUENCE [LARGE SCALE GENOMIC DNA]</scope>
    <source>
        <strain evidence="2 3">TB5</strain>
    </source>
</reference>
<accession>A0A7R7EJ30</accession>
<gene>
    <name evidence="2" type="ORF">bsdtb5_10070</name>
</gene>
<dbReference type="RefSeq" id="WP_271714976.1">
    <property type="nucleotide sequence ID" value="NZ_AP024169.1"/>
</dbReference>
<protein>
    <submittedName>
        <fullName evidence="2">Uncharacterized protein</fullName>
    </submittedName>
</protein>
<name>A0A7R7EJ30_9FIRM</name>
<dbReference type="KEGG" id="ahb:bsdtb5_10070"/>
<dbReference type="AlphaFoldDB" id="A0A7R7EJ30"/>
<dbReference type="EMBL" id="AP024169">
    <property type="protein sequence ID" value="BCN29712.1"/>
    <property type="molecule type" value="Genomic_DNA"/>
</dbReference>
<feature type="transmembrane region" description="Helical" evidence="1">
    <location>
        <begin position="130"/>
        <end position="155"/>
    </location>
</feature>
<organism evidence="2 3">
    <name type="scientific">Anaeromicropila herbilytica</name>
    <dbReference type="NCBI Taxonomy" id="2785025"/>
    <lineage>
        <taxon>Bacteria</taxon>
        <taxon>Bacillati</taxon>
        <taxon>Bacillota</taxon>
        <taxon>Clostridia</taxon>
        <taxon>Lachnospirales</taxon>
        <taxon>Lachnospiraceae</taxon>
        <taxon>Anaeromicropila</taxon>
    </lineage>
</organism>
<evidence type="ECO:0000256" key="1">
    <source>
        <dbReference type="SAM" id="Phobius"/>
    </source>
</evidence>
<keyword evidence="1" id="KW-1133">Transmembrane helix</keyword>
<keyword evidence="1" id="KW-0472">Membrane</keyword>
<evidence type="ECO:0000313" key="2">
    <source>
        <dbReference type="EMBL" id="BCN29712.1"/>
    </source>
</evidence>
<keyword evidence="1" id="KW-0812">Transmembrane</keyword>
<dbReference type="Proteomes" id="UP000595897">
    <property type="component" value="Chromosome"/>
</dbReference>
<proteinExistence type="predicted"/>
<keyword evidence="3" id="KW-1185">Reference proteome</keyword>